<dbReference type="Proteomes" id="UP000327013">
    <property type="component" value="Unassembled WGS sequence"/>
</dbReference>
<keyword evidence="3" id="KW-1185">Reference proteome</keyword>
<evidence type="ECO:0000313" key="2">
    <source>
        <dbReference type="EMBL" id="KAD2301726.1"/>
    </source>
</evidence>
<organism evidence="2 3">
    <name type="scientific">Carpinus fangiana</name>
    <dbReference type="NCBI Taxonomy" id="176857"/>
    <lineage>
        <taxon>Eukaryota</taxon>
        <taxon>Viridiplantae</taxon>
        <taxon>Streptophyta</taxon>
        <taxon>Embryophyta</taxon>
        <taxon>Tracheophyta</taxon>
        <taxon>Spermatophyta</taxon>
        <taxon>Magnoliopsida</taxon>
        <taxon>eudicotyledons</taxon>
        <taxon>Gunneridae</taxon>
        <taxon>Pentapetalae</taxon>
        <taxon>rosids</taxon>
        <taxon>fabids</taxon>
        <taxon>Fagales</taxon>
        <taxon>Betulaceae</taxon>
        <taxon>Carpinus</taxon>
    </lineage>
</organism>
<protein>
    <submittedName>
        <fullName evidence="2">Uncharacterized protein</fullName>
    </submittedName>
</protein>
<proteinExistence type="predicted"/>
<comment type="caution">
    <text evidence="2">The sequence shown here is derived from an EMBL/GenBank/DDBJ whole genome shotgun (WGS) entry which is preliminary data.</text>
</comment>
<sequence>MRHRRRLGVQTRRCSREKGRAESGGRQVVCVRTGEASKVPDSLELPSWSLVKPEGVRCRLRATRAVVRANWRFGEWAKANCSESATSVVRRLSHSRRRTCRRSQTLQFTSYYFT</sequence>
<accession>A0A5N6LKJ4</accession>
<dbReference type="AlphaFoldDB" id="A0A5N6LKJ4"/>
<evidence type="ECO:0000313" key="3">
    <source>
        <dbReference type="Proteomes" id="UP000327013"/>
    </source>
</evidence>
<name>A0A5N6LKJ4_9ROSI</name>
<reference evidence="2 3" key="1">
    <citation type="submission" date="2019-06" db="EMBL/GenBank/DDBJ databases">
        <title>A chromosomal-level reference genome of Carpinus fangiana (Coryloideae, Betulaceae).</title>
        <authorList>
            <person name="Yang X."/>
            <person name="Wang Z."/>
            <person name="Zhang L."/>
            <person name="Hao G."/>
            <person name="Liu J."/>
            <person name="Yang Y."/>
        </authorList>
    </citation>
    <scope>NUCLEOTIDE SEQUENCE [LARGE SCALE GENOMIC DNA]</scope>
    <source>
        <strain evidence="2">Cfa_2016G</strain>
        <tissue evidence="2">Leaf</tissue>
    </source>
</reference>
<feature type="compositionally biased region" description="Basic and acidic residues" evidence="1">
    <location>
        <begin position="14"/>
        <end position="23"/>
    </location>
</feature>
<gene>
    <name evidence="2" type="ORF">FH972_027293</name>
</gene>
<evidence type="ECO:0000256" key="1">
    <source>
        <dbReference type="SAM" id="MobiDB-lite"/>
    </source>
</evidence>
<dbReference type="EMBL" id="VIBQ01002213">
    <property type="protein sequence ID" value="KAD2301726.1"/>
    <property type="molecule type" value="Genomic_DNA"/>
</dbReference>
<feature type="region of interest" description="Disordered" evidence="1">
    <location>
        <begin position="1"/>
        <end position="24"/>
    </location>
</feature>